<comment type="caution">
    <text evidence="3">The sequence shown here is derived from an EMBL/GenBank/DDBJ whole genome shotgun (WGS) entry which is preliminary data.</text>
</comment>
<dbReference type="PANTHER" id="PTHR43767">
    <property type="entry name" value="LONG-CHAIN-FATTY-ACID--COA LIGASE"/>
    <property type="match status" value="1"/>
</dbReference>
<sequence>MNITTIKNHADVGNLNLAEISPEQLPRSTYHAILQSSKSFGEATAIEYILDGDCISEAQIPFSKKLIHRILMTFKGKSFANPHRKMSYKELAKNVTGLANGLYSLGITKKDVTSLVLPNFPETYVSLWAAEAAGIANPINPLLDESIMKEIMISANTKVIIALGPVPGSDIWQKVMAIKEHIPGLKAVISLFGEDIACSKNNKVPVYGFKKLLAAQNTQTASFIFPEQSDVCAYFHTGGTTGLPKLAKHLHLNQLTNAGQVNLLSPVNAGDTMLVGLPIFHVNAAVATGIASVMKGCKILLASPSGFRGKNIIQNLLTIINNYDVAVMTAVPTVYAAMVEQITSQKITVPPLKMKFAICGAAPLSSDLQALFTKLTNTPLVEGYGSTEGSSVSTLMPVNPINTEASVGLPIPGITLKIAEINEQGKLIKVCDTLDVGEIIITGNNVFPGYVEDVHNQDAWVVDENGQNYFRTGDLGKIDDNGYVSLCGRQKELIIRGGHNIDPKMIEDAATSHSDVTLAAAVPRPDSYAGEVPVLYVTLRPQSVLTLEELTKYVSANVPERAAVPKAIYIIDEIPLTAVGKIYKPELVCLEIKQTITEIISTNLKNKTVQVNVFADKKLGIKANILVNEDELSALQEQIKMLLTPYSFNYEVLVIKTKINEVA</sequence>
<dbReference type="PANTHER" id="PTHR43767:SF1">
    <property type="entry name" value="NONRIBOSOMAL PEPTIDE SYNTHASE PES1 (EUROFUNG)-RELATED"/>
    <property type="match status" value="1"/>
</dbReference>
<accession>A0A0F9TJC0</accession>
<dbReference type="GO" id="GO:0016878">
    <property type="term" value="F:acid-thiol ligase activity"/>
    <property type="evidence" value="ECO:0007669"/>
    <property type="project" value="UniProtKB-ARBA"/>
</dbReference>
<dbReference type="SUPFAM" id="SSF56801">
    <property type="entry name" value="Acetyl-CoA synthetase-like"/>
    <property type="match status" value="1"/>
</dbReference>
<dbReference type="InterPro" id="IPR050237">
    <property type="entry name" value="ATP-dep_AMP-bd_enzyme"/>
</dbReference>
<dbReference type="InterPro" id="IPR025110">
    <property type="entry name" value="AMP-bd_C"/>
</dbReference>
<evidence type="ECO:0000259" key="1">
    <source>
        <dbReference type="Pfam" id="PF00501"/>
    </source>
</evidence>
<dbReference type="PROSITE" id="PS00455">
    <property type="entry name" value="AMP_BINDING"/>
    <property type="match status" value="1"/>
</dbReference>
<gene>
    <name evidence="3" type="ORF">LCGC14_0646320</name>
</gene>
<dbReference type="Pfam" id="PF13193">
    <property type="entry name" value="AMP-binding_C"/>
    <property type="match status" value="1"/>
</dbReference>
<dbReference type="InterPro" id="IPR000873">
    <property type="entry name" value="AMP-dep_synth/lig_dom"/>
</dbReference>
<organism evidence="3">
    <name type="scientific">marine sediment metagenome</name>
    <dbReference type="NCBI Taxonomy" id="412755"/>
    <lineage>
        <taxon>unclassified sequences</taxon>
        <taxon>metagenomes</taxon>
        <taxon>ecological metagenomes</taxon>
    </lineage>
</organism>
<evidence type="ECO:0000313" key="3">
    <source>
        <dbReference type="EMBL" id="KKN49096.1"/>
    </source>
</evidence>
<reference evidence="3" key="1">
    <citation type="journal article" date="2015" name="Nature">
        <title>Complex archaea that bridge the gap between prokaryotes and eukaryotes.</title>
        <authorList>
            <person name="Spang A."/>
            <person name="Saw J.H."/>
            <person name="Jorgensen S.L."/>
            <person name="Zaremba-Niedzwiedzka K."/>
            <person name="Martijn J."/>
            <person name="Lind A.E."/>
            <person name="van Eijk R."/>
            <person name="Schleper C."/>
            <person name="Guy L."/>
            <person name="Ettema T.J."/>
        </authorList>
    </citation>
    <scope>NUCLEOTIDE SEQUENCE</scope>
</reference>
<protein>
    <recommendedName>
        <fullName evidence="4">AMP-dependent synthetase/ligase domain-containing protein</fullName>
    </recommendedName>
</protein>
<evidence type="ECO:0000259" key="2">
    <source>
        <dbReference type="Pfam" id="PF13193"/>
    </source>
</evidence>
<dbReference type="InterPro" id="IPR042099">
    <property type="entry name" value="ANL_N_sf"/>
</dbReference>
<dbReference type="Gene3D" id="3.40.50.12780">
    <property type="entry name" value="N-terminal domain of ligase-like"/>
    <property type="match status" value="1"/>
</dbReference>
<dbReference type="Gene3D" id="3.30.300.30">
    <property type="match status" value="1"/>
</dbReference>
<name>A0A0F9TJC0_9ZZZZ</name>
<feature type="domain" description="AMP-dependent synthetase/ligase" evidence="1">
    <location>
        <begin position="81"/>
        <end position="450"/>
    </location>
</feature>
<dbReference type="EMBL" id="LAZR01001185">
    <property type="protein sequence ID" value="KKN49096.1"/>
    <property type="molecule type" value="Genomic_DNA"/>
</dbReference>
<dbReference type="InterPro" id="IPR045851">
    <property type="entry name" value="AMP-bd_C_sf"/>
</dbReference>
<evidence type="ECO:0008006" key="4">
    <source>
        <dbReference type="Google" id="ProtNLM"/>
    </source>
</evidence>
<feature type="domain" description="AMP-binding enzyme C-terminal" evidence="2">
    <location>
        <begin position="506"/>
        <end position="581"/>
    </location>
</feature>
<dbReference type="AlphaFoldDB" id="A0A0F9TJC0"/>
<proteinExistence type="predicted"/>
<dbReference type="Pfam" id="PF00501">
    <property type="entry name" value="AMP-binding"/>
    <property type="match status" value="1"/>
</dbReference>
<dbReference type="InterPro" id="IPR020845">
    <property type="entry name" value="AMP-binding_CS"/>
</dbReference>